<evidence type="ECO:0000313" key="1">
    <source>
        <dbReference type="EMBL" id="KAE9543064.1"/>
    </source>
</evidence>
<proteinExistence type="predicted"/>
<organism evidence="1 2">
    <name type="scientific">Aphis glycines</name>
    <name type="common">Soybean aphid</name>
    <dbReference type="NCBI Taxonomy" id="307491"/>
    <lineage>
        <taxon>Eukaryota</taxon>
        <taxon>Metazoa</taxon>
        <taxon>Ecdysozoa</taxon>
        <taxon>Arthropoda</taxon>
        <taxon>Hexapoda</taxon>
        <taxon>Insecta</taxon>
        <taxon>Pterygota</taxon>
        <taxon>Neoptera</taxon>
        <taxon>Paraneoptera</taxon>
        <taxon>Hemiptera</taxon>
        <taxon>Sternorrhyncha</taxon>
        <taxon>Aphidomorpha</taxon>
        <taxon>Aphidoidea</taxon>
        <taxon>Aphididae</taxon>
        <taxon>Aphidini</taxon>
        <taxon>Aphis</taxon>
        <taxon>Aphis</taxon>
    </lineage>
</organism>
<gene>
    <name evidence="1" type="ORF">AGLY_002975</name>
</gene>
<name>A0A6G0U1W5_APHGL</name>
<dbReference type="EMBL" id="VYZN01000009">
    <property type="protein sequence ID" value="KAE9543064.1"/>
    <property type="molecule type" value="Genomic_DNA"/>
</dbReference>
<accession>A0A6G0U1W5</accession>
<protein>
    <submittedName>
        <fullName evidence="1">Uncharacterized protein</fullName>
    </submittedName>
</protein>
<keyword evidence="2" id="KW-1185">Reference proteome</keyword>
<sequence length="193" mass="22163">MLHILPLNVKTDINPLRVSDINTMSKNEKLNGSCRIFLICSNKRLISTIRRPPRRLTEQGSEFSKFICLSVFIDTGVLFDTRKNELVSMSGIVISGIVTFKLYCKTITYEEACTKFSNSERSEECIATTRTTHMEPCIKFSSFFGHSKFFLPTFQKKIRIKIENFSVFELQPYKKIDSAKTGFANILESVYNL</sequence>
<reference evidence="1 2" key="1">
    <citation type="submission" date="2019-08" db="EMBL/GenBank/DDBJ databases">
        <title>The genome of the soybean aphid Biotype 1, its phylome, world population structure and adaptation to the North American continent.</title>
        <authorList>
            <person name="Giordano R."/>
            <person name="Donthu R.K."/>
            <person name="Hernandez A.G."/>
            <person name="Wright C.L."/>
            <person name="Zimin A.V."/>
        </authorList>
    </citation>
    <scope>NUCLEOTIDE SEQUENCE [LARGE SCALE GENOMIC DNA]</scope>
    <source>
        <tissue evidence="1">Whole aphids</tissue>
    </source>
</reference>
<dbReference type="AlphaFoldDB" id="A0A6G0U1W5"/>
<evidence type="ECO:0000313" key="2">
    <source>
        <dbReference type="Proteomes" id="UP000475862"/>
    </source>
</evidence>
<dbReference type="Proteomes" id="UP000475862">
    <property type="component" value="Unassembled WGS sequence"/>
</dbReference>
<comment type="caution">
    <text evidence="1">The sequence shown here is derived from an EMBL/GenBank/DDBJ whole genome shotgun (WGS) entry which is preliminary data.</text>
</comment>